<keyword evidence="12" id="KW-0902">Two-component regulatory system</keyword>
<name>A0A7V5PPL2_CALAY</name>
<dbReference type="GO" id="GO:0005524">
    <property type="term" value="F:ATP binding"/>
    <property type="evidence" value="ECO:0007669"/>
    <property type="project" value="UniProtKB-KW"/>
</dbReference>
<evidence type="ECO:0000256" key="4">
    <source>
        <dbReference type="ARBA" id="ARBA00022475"/>
    </source>
</evidence>
<dbReference type="GO" id="GO:0005886">
    <property type="term" value="C:plasma membrane"/>
    <property type="evidence" value="ECO:0007669"/>
    <property type="project" value="UniProtKB-SubCell"/>
</dbReference>
<dbReference type="InterPro" id="IPR000014">
    <property type="entry name" value="PAS"/>
</dbReference>
<dbReference type="CDD" id="cd06225">
    <property type="entry name" value="HAMP"/>
    <property type="match status" value="1"/>
</dbReference>
<dbReference type="InterPro" id="IPR003594">
    <property type="entry name" value="HATPase_dom"/>
</dbReference>
<dbReference type="Gene3D" id="3.30.450.20">
    <property type="entry name" value="PAS domain"/>
    <property type="match status" value="1"/>
</dbReference>
<keyword evidence="4" id="KW-1003">Cell membrane</keyword>
<evidence type="ECO:0000256" key="10">
    <source>
        <dbReference type="ARBA" id="ARBA00022840"/>
    </source>
</evidence>
<dbReference type="GO" id="GO:0006355">
    <property type="term" value="P:regulation of DNA-templated transcription"/>
    <property type="evidence" value="ECO:0007669"/>
    <property type="project" value="InterPro"/>
</dbReference>
<gene>
    <name evidence="17" type="ORF">ENJ89_06905</name>
</gene>
<keyword evidence="8" id="KW-0547">Nucleotide-binding</keyword>
<accession>A0A7V5PPL2</accession>
<dbReference type="Gene3D" id="3.30.565.10">
    <property type="entry name" value="Histidine kinase-like ATPase, C-terminal domain"/>
    <property type="match status" value="1"/>
</dbReference>
<keyword evidence="7 13" id="KW-0812">Transmembrane</keyword>
<dbReference type="InterPro" id="IPR036097">
    <property type="entry name" value="HisK_dim/P_sf"/>
</dbReference>
<dbReference type="SMART" id="SM00387">
    <property type="entry name" value="HATPase_c"/>
    <property type="match status" value="1"/>
</dbReference>
<evidence type="ECO:0000256" key="12">
    <source>
        <dbReference type="ARBA" id="ARBA00023012"/>
    </source>
</evidence>
<evidence type="ECO:0000256" key="13">
    <source>
        <dbReference type="SAM" id="Phobius"/>
    </source>
</evidence>
<dbReference type="SUPFAM" id="SSF47384">
    <property type="entry name" value="Homodimeric domain of signal transducing histidine kinase"/>
    <property type="match status" value="1"/>
</dbReference>
<comment type="catalytic activity">
    <reaction evidence="1">
        <text>ATP + protein L-histidine = ADP + protein N-phospho-L-histidine.</text>
        <dbReference type="EC" id="2.7.13.3"/>
    </reaction>
</comment>
<organism evidence="17">
    <name type="scientific">Caldithrix abyssi</name>
    <dbReference type="NCBI Taxonomy" id="187145"/>
    <lineage>
        <taxon>Bacteria</taxon>
        <taxon>Pseudomonadati</taxon>
        <taxon>Calditrichota</taxon>
        <taxon>Calditrichia</taxon>
        <taxon>Calditrichales</taxon>
        <taxon>Calditrichaceae</taxon>
        <taxon>Caldithrix</taxon>
    </lineage>
</organism>
<dbReference type="PROSITE" id="PS50112">
    <property type="entry name" value="PAS"/>
    <property type="match status" value="1"/>
</dbReference>
<dbReference type="SUPFAM" id="SSF103190">
    <property type="entry name" value="Sensory domain-like"/>
    <property type="match status" value="1"/>
</dbReference>
<evidence type="ECO:0000259" key="16">
    <source>
        <dbReference type="PROSITE" id="PS50885"/>
    </source>
</evidence>
<dbReference type="PANTHER" id="PTHR43065">
    <property type="entry name" value="SENSOR HISTIDINE KINASE"/>
    <property type="match status" value="1"/>
</dbReference>
<dbReference type="CDD" id="cd00130">
    <property type="entry name" value="PAS"/>
    <property type="match status" value="1"/>
</dbReference>
<feature type="transmembrane region" description="Helical" evidence="13">
    <location>
        <begin position="7"/>
        <end position="27"/>
    </location>
</feature>
<dbReference type="InterPro" id="IPR035965">
    <property type="entry name" value="PAS-like_dom_sf"/>
</dbReference>
<protein>
    <recommendedName>
        <fullName evidence="3">histidine kinase</fullName>
        <ecNumber evidence="3">2.7.13.3</ecNumber>
    </recommendedName>
</protein>
<keyword evidence="5" id="KW-0597">Phosphoprotein</keyword>
<feature type="transmembrane region" description="Helical" evidence="13">
    <location>
        <begin position="172"/>
        <end position="194"/>
    </location>
</feature>
<dbReference type="PRINTS" id="PR00344">
    <property type="entry name" value="BCTRLSENSOR"/>
</dbReference>
<evidence type="ECO:0000256" key="1">
    <source>
        <dbReference type="ARBA" id="ARBA00000085"/>
    </source>
</evidence>
<comment type="subcellular location">
    <subcellularLocation>
        <location evidence="2">Cell membrane</location>
        <topology evidence="2">Multi-pass membrane protein</topology>
    </subcellularLocation>
</comment>
<dbReference type="PROSITE" id="PS50109">
    <property type="entry name" value="HIS_KIN"/>
    <property type="match status" value="1"/>
</dbReference>
<dbReference type="SUPFAM" id="SSF55785">
    <property type="entry name" value="PYP-like sensor domain (PAS domain)"/>
    <property type="match status" value="1"/>
</dbReference>
<feature type="domain" description="HAMP" evidence="16">
    <location>
        <begin position="196"/>
        <end position="248"/>
    </location>
</feature>
<dbReference type="CDD" id="cd00082">
    <property type="entry name" value="HisKA"/>
    <property type="match status" value="1"/>
</dbReference>
<dbReference type="InterPro" id="IPR013767">
    <property type="entry name" value="PAS_fold"/>
</dbReference>
<dbReference type="InterPro" id="IPR003661">
    <property type="entry name" value="HisK_dim/P_dom"/>
</dbReference>
<comment type="caution">
    <text evidence="17">The sequence shown here is derived from an EMBL/GenBank/DDBJ whole genome shotgun (WGS) entry which is preliminary data.</text>
</comment>
<dbReference type="InterPro" id="IPR005467">
    <property type="entry name" value="His_kinase_dom"/>
</dbReference>
<dbReference type="Gene3D" id="6.10.340.10">
    <property type="match status" value="1"/>
</dbReference>
<dbReference type="SMART" id="SM00388">
    <property type="entry name" value="HisKA"/>
    <property type="match status" value="1"/>
</dbReference>
<feature type="domain" description="PAS" evidence="15">
    <location>
        <begin position="253"/>
        <end position="288"/>
    </location>
</feature>
<dbReference type="InterPro" id="IPR036890">
    <property type="entry name" value="HATPase_C_sf"/>
</dbReference>
<dbReference type="PROSITE" id="PS50885">
    <property type="entry name" value="HAMP"/>
    <property type="match status" value="1"/>
</dbReference>
<dbReference type="EMBL" id="DROD01000457">
    <property type="protein sequence ID" value="HHJ52906.1"/>
    <property type="molecule type" value="Genomic_DNA"/>
</dbReference>
<keyword evidence="9" id="KW-0418">Kinase</keyword>
<feature type="domain" description="Histidine kinase" evidence="14">
    <location>
        <begin position="389"/>
        <end position="601"/>
    </location>
</feature>
<evidence type="ECO:0000256" key="3">
    <source>
        <dbReference type="ARBA" id="ARBA00012438"/>
    </source>
</evidence>
<dbReference type="InterPro" id="IPR029151">
    <property type="entry name" value="Sensor-like_sf"/>
</dbReference>
<evidence type="ECO:0000256" key="8">
    <source>
        <dbReference type="ARBA" id="ARBA00022741"/>
    </source>
</evidence>
<evidence type="ECO:0000313" key="17">
    <source>
        <dbReference type="EMBL" id="HHJ52906.1"/>
    </source>
</evidence>
<dbReference type="PANTHER" id="PTHR43065:SF10">
    <property type="entry name" value="PEROXIDE STRESS-ACTIVATED HISTIDINE KINASE MAK3"/>
    <property type="match status" value="1"/>
</dbReference>
<evidence type="ECO:0000256" key="6">
    <source>
        <dbReference type="ARBA" id="ARBA00022679"/>
    </source>
</evidence>
<dbReference type="Gene3D" id="1.10.287.130">
    <property type="match status" value="1"/>
</dbReference>
<dbReference type="AlphaFoldDB" id="A0A7V5PPL2"/>
<dbReference type="EC" id="2.7.13.3" evidence="3"/>
<dbReference type="GO" id="GO:0000155">
    <property type="term" value="F:phosphorelay sensor kinase activity"/>
    <property type="evidence" value="ECO:0007669"/>
    <property type="project" value="InterPro"/>
</dbReference>
<dbReference type="SUPFAM" id="SSF55874">
    <property type="entry name" value="ATPase domain of HSP90 chaperone/DNA topoisomerase II/histidine kinase"/>
    <property type="match status" value="1"/>
</dbReference>
<keyword evidence="6" id="KW-0808">Transferase</keyword>
<sequence>MKPIYKRFLLIFLLFLITTMIGGYLLYQSYTALNEEVVRRTSLLLGKAVEDALQNAADKNLEQLNAREKKRLRALMNSMTSETGSIIHILLINKNMKILLSSDRSIEGQQYKSPDELRKLKSRQPRVLHAVWGNGVKVLDVIIPLKNSGGDVFGYLRLVLSHQELLYFYKNMWFLFSPMVLLFGLLIILSFYLASKTYRQPLESVRALAHRLDEGDYSFRIDYSGKDEYTDTFYKLNKTIEKVGILNESYKKARKRIATMLKAIDESVVMLDSNGNVQIFNDAALRLFKCPPQSDFEDYFRKIQAENPEFNRFIALALKRQNEELSKDLTVWLPDGQDLFVRAQCQVLTEEQRVSGVLLLFKDVRMLEELQNNLQRSMKFSVIANLASSISHEIKNPLSAMAIHAEILNSSLSRPETANSDRIAKSLAVLQNEIKRLNRIIHQFFTLARANQPNLTLLNINAVMKDVLLLVQQQTVERNIQLDVELAPHLDFIYGDADQIKQVVLNLLLNAFQAIERDGRVIVRTKQQNNRILVEIQDNGRGMIPEVQQHIFDLYYSTKPDGSGIGLAISKKIMDAHDGRISFESVPGQGTRFVLDFPRKEASTQTNIPTLAKG</sequence>
<evidence type="ECO:0000256" key="9">
    <source>
        <dbReference type="ARBA" id="ARBA00022777"/>
    </source>
</evidence>
<keyword evidence="10" id="KW-0067">ATP-binding</keyword>
<reference evidence="17" key="1">
    <citation type="journal article" date="2020" name="mSystems">
        <title>Genome- and Community-Level Interaction Insights into Carbon Utilization and Element Cycling Functions of Hydrothermarchaeota in Hydrothermal Sediment.</title>
        <authorList>
            <person name="Zhou Z."/>
            <person name="Liu Y."/>
            <person name="Xu W."/>
            <person name="Pan J."/>
            <person name="Luo Z.H."/>
            <person name="Li M."/>
        </authorList>
    </citation>
    <scope>NUCLEOTIDE SEQUENCE [LARGE SCALE GENOMIC DNA]</scope>
    <source>
        <strain evidence="17">HyVt-527</strain>
    </source>
</reference>
<dbReference type="Pfam" id="PF02518">
    <property type="entry name" value="HATPase_c"/>
    <property type="match status" value="1"/>
</dbReference>
<evidence type="ECO:0000256" key="7">
    <source>
        <dbReference type="ARBA" id="ARBA00022692"/>
    </source>
</evidence>
<evidence type="ECO:0000256" key="2">
    <source>
        <dbReference type="ARBA" id="ARBA00004651"/>
    </source>
</evidence>
<evidence type="ECO:0000256" key="5">
    <source>
        <dbReference type="ARBA" id="ARBA00022553"/>
    </source>
</evidence>
<dbReference type="Pfam" id="PF00989">
    <property type="entry name" value="PAS"/>
    <property type="match status" value="1"/>
</dbReference>
<proteinExistence type="predicted"/>
<dbReference type="Pfam" id="PF00512">
    <property type="entry name" value="HisKA"/>
    <property type="match status" value="1"/>
</dbReference>
<dbReference type="Proteomes" id="UP000886124">
    <property type="component" value="Unassembled WGS sequence"/>
</dbReference>
<evidence type="ECO:0000259" key="15">
    <source>
        <dbReference type="PROSITE" id="PS50112"/>
    </source>
</evidence>
<dbReference type="InterPro" id="IPR004358">
    <property type="entry name" value="Sig_transdc_His_kin-like_C"/>
</dbReference>
<evidence type="ECO:0000259" key="14">
    <source>
        <dbReference type="PROSITE" id="PS50109"/>
    </source>
</evidence>
<dbReference type="InterPro" id="IPR003660">
    <property type="entry name" value="HAMP_dom"/>
</dbReference>
<keyword evidence="13" id="KW-0472">Membrane</keyword>
<keyword evidence="11 13" id="KW-1133">Transmembrane helix</keyword>
<evidence type="ECO:0000256" key="11">
    <source>
        <dbReference type="ARBA" id="ARBA00022989"/>
    </source>
</evidence>